<dbReference type="GO" id="GO:0004523">
    <property type="term" value="F:RNA-DNA hybrid ribonuclease activity"/>
    <property type="evidence" value="ECO:0007669"/>
    <property type="project" value="UniProtKB-EC"/>
</dbReference>
<dbReference type="GO" id="GO:0046872">
    <property type="term" value="F:metal ion binding"/>
    <property type="evidence" value="ECO:0007669"/>
    <property type="project" value="UniProtKB-KW"/>
</dbReference>
<name>A0A9P0L1U1_ACAOB</name>
<accession>A0A9P0L1U1</accession>
<proteinExistence type="inferred from homology"/>
<dbReference type="GO" id="GO:0003676">
    <property type="term" value="F:nucleic acid binding"/>
    <property type="evidence" value="ECO:0007669"/>
    <property type="project" value="InterPro"/>
</dbReference>
<dbReference type="EMBL" id="CAKOFQ010006944">
    <property type="protein sequence ID" value="CAH1983695.1"/>
    <property type="molecule type" value="Genomic_DNA"/>
</dbReference>
<dbReference type="InterPro" id="IPR050092">
    <property type="entry name" value="RNase_H"/>
</dbReference>
<evidence type="ECO:0000256" key="2">
    <source>
        <dbReference type="SAM" id="MobiDB-lite"/>
    </source>
</evidence>
<dbReference type="AlphaFoldDB" id="A0A9P0L1U1"/>
<organism evidence="4 5">
    <name type="scientific">Acanthoscelides obtectus</name>
    <name type="common">Bean weevil</name>
    <name type="synonym">Bruchus obtectus</name>
    <dbReference type="NCBI Taxonomy" id="200917"/>
    <lineage>
        <taxon>Eukaryota</taxon>
        <taxon>Metazoa</taxon>
        <taxon>Ecdysozoa</taxon>
        <taxon>Arthropoda</taxon>
        <taxon>Hexapoda</taxon>
        <taxon>Insecta</taxon>
        <taxon>Pterygota</taxon>
        <taxon>Neoptera</taxon>
        <taxon>Endopterygota</taxon>
        <taxon>Coleoptera</taxon>
        <taxon>Polyphaga</taxon>
        <taxon>Cucujiformia</taxon>
        <taxon>Chrysomeloidea</taxon>
        <taxon>Chrysomelidae</taxon>
        <taxon>Bruchinae</taxon>
        <taxon>Bruchini</taxon>
        <taxon>Acanthoscelides</taxon>
    </lineage>
</organism>
<gene>
    <name evidence="4" type="ORF">ACAOBT_LOCUS15700</name>
</gene>
<keyword evidence="5" id="KW-1185">Reference proteome</keyword>
<sequence>MNCRCAEVQKLSTEVDDIISKIKATSVDVYCLRQDAEKFKKELTSIIVACRHETAVHPRHNLSVQIQKLLTTLEDISDKIKALTADIYRWKQDEDKLTKDRITKRHESGVRPRHNPRKTILLDDTPSTSIPVERTSKRPRRAEVVEIDLEDSESPSSSEDTPLKRAKRSQASEIDLDSSNFKIVEGYVMVYTSGVCNEGDKSNAKAGFGVWFDRGTMNISHPVIGRPSKIIADIQALVVALLTLKKHKVKMAMLHTSLATTSMKSRINYWKQNWKTLSNRDDANKDLIAKLEACLEEFDDIQWVRKLFLMVNLHTRMTSPYRGQYWIHVKESEADILAEDGAAFYEEGKTGSLCNISGMYSWEDKINFMLRTEESKLKKSKSKAASSVGLSNFLCKPVDKPSNISERVSDETDSEDVNFQKDGDYVVVYTDGACENNGRANAKAGIGVWFGDSHPLNISEPVVGRPTNNTAEIRACLAALEVLHRYRIKKVSLHTDSMFIINSMTLWIHNWKANGWKTSKGDAVKNKTDFMKLDEIIKRFDDLRWVHVKGHHGVRGNEEADKLARNGAARYKP</sequence>
<dbReference type="InterPro" id="IPR002156">
    <property type="entry name" value="RNaseH_domain"/>
</dbReference>
<dbReference type="InterPro" id="IPR012337">
    <property type="entry name" value="RNaseH-like_sf"/>
</dbReference>
<feature type="domain" description="RNase H type-1" evidence="3">
    <location>
        <begin position="422"/>
        <end position="569"/>
    </location>
</feature>
<dbReference type="PANTHER" id="PTHR10642">
    <property type="entry name" value="RIBONUCLEASE H1"/>
    <property type="match status" value="1"/>
</dbReference>
<comment type="similarity">
    <text evidence="1">Belongs to the RNase H family.</text>
</comment>
<reference evidence="4" key="1">
    <citation type="submission" date="2022-03" db="EMBL/GenBank/DDBJ databases">
        <authorList>
            <person name="Sayadi A."/>
        </authorList>
    </citation>
    <scope>NUCLEOTIDE SEQUENCE</scope>
</reference>
<comment type="caution">
    <text evidence="4">The sequence shown here is derived from an EMBL/GenBank/DDBJ whole genome shotgun (WGS) entry which is preliminary data.</text>
</comment>
<dbReference type="CDD" id="cd09280">
    <property type="entry name" value="RNase_HI_eukaryote_like"/>
    <property type="match status" value="1"/>
</dbReference>
<evidence type="ECO:0000259" key="3">
    <source>
        <dbReference type="PROSITE" id="PS50879"/>
    </source>
</evidence>
<dbReference type="Proteomes" id="UP001152888">
    <property type="component" value="Unassembled WGS sequence"/>
</dbReference>
<dbReference type="SUPFAM" id="SSF53098">
    <property type="entry name" value="Ribonuclease H-like"/>
    <property type="match status" value="2"/>
</dbReference>
<dbReference type="Gene3D" id="3.30.420.10">
    <property type="entry name" value="Ribonuclease H-like superfamily/Ribonuclease H"/>
    <property type="match status" value="2"/>
</dbReference>
<dbReference type="GO" id="GO:0043137">
    <property type="term" value="P:DNA replication, removal of RNA primer"/>
    <property type="evidence" value="ECO:0007669"/>
    <property type="project" value="TreeGrafter"/>
</dbReference>
<evidence type="ECO:0000313" key="5">
    <source>
        <dbReference type="Proteomes" id="UP001152888"/>
    </source>
</evidence>
<dbReference type="FunFam" id="3.30.420.10:FF:000115">
    <property type="entry name" value="Ribonuclease H"/>
    <property type="match status" value="1"/>
</dbReference>
<feature type="region of interest" description="Disordered" evidence="2">
    <location>
        <begin position="104"/>
        <end position="171"/>
    </location>
</feature>
<evidence type="ECO:0000313" key="4">
    <source>
        <dbReference type="EMBL" id="CAH1983695.1"/>
    </source>
</evidence>
<dbReference type="OrthoDB" id="407198at2759"/>
<dbReference type="PANTHER" id="PTHR10642:SF31">
    <property type="entry name" value="RIBONUCLEASE H1"/>
    <property type="match status" value="1"/>
</dbReference>
<protein>
    <recommendedName>
        <fullName evidence="3">RNase H type-1 domain-containing protein</fullName>
    </recommendedName>
</protein>
<dbReference type="PROSITE" id="PS50879">
    <property type="entry name" value="RNASE_H_1"/>
    <property type="match status" value="1"/>
</dbReference>
<dbReference type="Pfam" id="PF00075">
    <property type="entry name" value="RNase_H"/>
    <property type="match status" value="2"/>
</dbReference>
<dbReference type="InterPro" id="IPR036397">
    <property type="entry name" value="RNaseH_sf"/>
</dbReference>
<evidence type="ECO:0000256" key="1">
    <source>
        <dbReference type="ARBA" id="ARBA00005300"/>
    </source>
</evidence>